<evidence type="ECO:0000313" key="3">
    <source>
        <dbReference type="Proteomes" id="UP000199236"/>
    </source>
</evidence>
<accession>A0A1I5G6A8</accession>
<reference evidence="2 3" key="1">
    <citation type="submission" date="2016-10" db="EMBL/GenBank/DDBJ databases">
        <authorList>
            <person name="de Groot N.N."/>
        </authorList>
    </citation>
    <scope>NUCLEOTIDE SEQUENCE [LARGE SCALE GENOMIC DNA]</scope>
    <source>
        <strain evidence="2 3">CGMCC 1.9157</strain>
    </source>
</reference>
<sequence>MTKCGDFPRQRNFTHNQAHKKDEKLPVYAMDAAKWTPVRATHQNPRNRNSHLFTAQNHLSMSHRDIIGQNQAIILFMRVKFDDGTTPHTQELMNRDFCCAEHDRYINRYGI</sequence>
<protein>
    <submittedName>
        <fullName evidence="2">Uncharacterized protein</fullName>
    </submittedName>
</protein>
<keyword evidence="3" id="KW-1185">Reference proteome</keyword>
<evidence type="ECO:0000256" key="1">
    <source>
        <dbReference type="SAM" id="MobiDB-lite"/>
    </source>
</evidence>
<feature type="region of interest" description="Disordered" evidence="1">
    <location>
        <begin position="1"/>
        <end position="21"/>
    </location>
</feature>
<dbReference type="EMBL" id="FOVR01000004">
    <property type="protein sequence ID" value="SFO31544.1"/>
    <property type="molecule type" value="Genomic_DNA"/>
</dbReference>
<evidence type="ECO:0000313" key="2">
    <source>
        <dbReference type="EMBL" id="SFO31544.1"/>
    </source>
</evidence>
<organism evidence="2 3">
    <name type="scientific">Cohaesibacter marisflavi</name>
    <dbReference type="NCBI Taxonomy" id="655353"/>
    <lineage>
        <taxon>Bacteria</taxon>
        <taxon>Pseudomonadati</taxon>
        <taxon>Pseudomonadota</taxon>
        <taxon>Alphaproteobacteria</taxon>
        <taxon>Hyphomicrobiales</taxon>
        <taxon>Cohaesibacteraceae</taxon>
    </lineage>
</organism>
<proteinExistence type="predicted"/>
<name>A0A1I5G6A8_9HYPH</name>
<gene>
    <name evidence="2" type="ORF">SAMN04488056_104376</name>
</gene>
<dbReference type="Proteomes" id="UP000199236">
    <property type="component" value="Unassembled WGS sequence"/>
</dbReference>
<dbReference type="AlphaFoldDB" id="A0A1I5G6A8"/>